<dbReference type="SMART" id="SM00564">
    <property type="entry name" value="PQQ"/>
    <property type="match status" value="4"/>
</dbReference>
<feature type="domain" description="Pyrrolo-quinoline quinone repeat" evidence="1">
    <location>
        <begin position="322"/>
        <end position="398"/>
    </location>
</feature>
<dbReference type="InterPro" id="IPR002372">
    <property type="entry name" value="PQQ_rpt_dom"/>
</dbReference>
<name>A0ABD5WFP6_9EURY</name>
<proteinExistence type="predicted"/>
<dbReference type="PANTHER" id="PTHR34512:SF30">
    <property type="entry name" value="OUTER MEMBRANE PROTEIN ASSEMBLY FACTOR BAMB"/>
    <property type="match status" value="1"/>
</dbReference>
<dbReference type="Pfam" id="PF13360">
    <property type="entry name" value="PQQ_2"/>
    <property type="match status" value="2"/>
</dbReference>
<evidence type="ECO:0000259" key="1">
    <source>
        <dbReference type="Pfam" id="PF13360"/>
    </source>
</evidence>
<dbReference type="InterPro" id="IPR015943">
    <property type="entry name" value="WD40/YVTN_repeat-like_dom_sf"/>
</dbReference>
<dbReference type="PANTHER" id="PTHR34512">
    <property type="entry name" value="CELL SURFACE PROTEIN"/>
    <property type="match status" value="1"/>
</dbReference>
<keyword evidence="3" id="KW-1185">Reference proteome</keyword>
<organism evidence="2 3">
    <name type="scientific">Halobaculum lipolyticum</name>
    <dbReference type="NCBI Taxonomy" id="3032001"/>
    <lineage>
        <taxon>Archaea</taxon>
        <taxon>Methanobacteriati</taxon>
        <taxon>Methanobacteriota</taxon>
        <taxon>Stenosarchaea group</taxon>
        <taxon>Halobacteria</taxon>
        <taxon>Halobacteriales</taxon>
        <taxon>Haloferacaceae</taxon>
        <taxon>Halobaculum</taxon>
    </lineage>
</organism>
<dbReference type="GeneID" id="81123691"/>
<accession>A0ABD5WFP6</accession>
<dbReference type="SUPFAM" id="SSF50998">
    <property type="entry name" value="Quinoprotein alcohol dehydrogenase-like"/>
    <property type="match status" value="1"/>
</dbReference>
<dbReference type="PROSITE" id="PS51257">
    <property type="entry name" value="PROKAR_LIPOPROTEIN"/>
    <property type="match status" value="1"/>
</dbReference>
<dbReference type="InterPro" id="IPR011047">
    <property type="entry name" value="Quinoprotein_ADH-like_sf"/>
</dbReference>
<gene>
    <name evidence="2" type="ORF">ACFQL9_16590</name>
</gene>
<evidence type="ECO:0000313" key="2">
    <source>
        <dbReference type="EMBL" id="MFC7071265.1"/>
    </source>
</evidence>
<comment type="caution">
    <text evidence="2">The sequence shown here is derived from an EMBL/GenBank/DDBJ whole genome shotgun (WGS) entry which is preliminary data.</text>
</comment>
<protein>
    <submittedName>
        <fullName evidence="2">PQQ-binding-like beta-propeller repeat protein</fullName>
    </submittedName>
</protein>
<dbReference type="Proteomes" id="UP001596461">
    <property type="component" value="Unassembled WGS sequence"/>
</dbReference>
<feature type="domain" description="Pyrrolo-quinoline quinone repeat" evidence="1">
    <location>
        <begin position="32"/>
        <end position="156"/>
    </location>
</feature>
<dbReference type="EMBL" id="JBHTAH010000020">
    <property type="protein sequence ID" value="MFC7071265.1"/>
    <property type="molecule type" value="Genomic_DNA"/>
</dbReference>
<sequence>MNRRSFLAAAGAAATLSGAGCTAVSVRPPPPTELWRVSPEGGSYALRRVTDDRVFATLGETLTALDRETGERLWTADTGSFVLATPDGFLAPDGASGVVALSAADGGVRWRRESVPGLLVGHAGGVAVVVDKGDDGSRVTGVDLATGGTAWRRTLPGRWDVWTHAAPVDAPTGGGTDAVIGSRSDDSGAVARVVVRSLDPETGASLGRMRREGWVRPVGAAYGVVGFEWSGVEPAANAALFAGRSTLDVRWTYAPARSPLAVAVEGRHALVGAHGSAIRGRPSGTVTAVHRGPGSFSPVPAATTRDRALFARHTSAGDDFEDRVVAVDAADPDGAATWRGPSVPERLSRTTATGDAVVYATLGGESVVTGLDAATGRTRWRLTEHVSNTWAVGGGLLFAGVSTGPDRRERALVAYAVDRP</sequence>
<dbReference type="RefSeq" id="WP_284031879.1">
    <property type="nucleotide sequence ID" value="NZ_CP126154.1"/>
</dbReference>
<dbReference type="AlphaFoldDB" id="A0ABD5WFP6"/>
<reference evidence="2 3" key="1">
    <citation type="journal article" date="2019" name="Int. J. Syst. Evol. Microbiol.">
        <title>The Global Catalogue of Microorganisms (GCM) 10K type strain sequencing project: providing services to taxonomists for standard genome sequencing and annotation.</title>
        <authorList>
            <consortium name="The Broad Institute Genomics Platform"/>
            <consortium name="The Broad Institute Genome Sequencing Center for Infectious Disease"/>
            <person name="Wu L."/>
            <person name="Ma J."/>
        </authorList>
    </citation>
    <scope>NUCLEOTIDE SEQUENCE [LARGE SCALE GENOMIC DNA]</scope>
    <source>
        <strain evidence="2 3">DT31</strain>
    </source>
</reference>
<dbReference type="InterPro" id="IPR018391">
    <property type="entry name" value="PQQ_b-propeller_rpt"/>
</dbReference>
<evidence type="ECO:0000313" key="3">
    <source>
        <dbReference type="Proteomes" id="UP001596461"/>
    </source>
</evidence>
<dbReference type="Gene3D" id="2.130.10.10">
    <property type="entry name" value="YVTN repeat-like/Quinoprotein amine dehydrogenase"/>
    <property type="match status" value="1"/>
</dbReference>